<dbReference type="STRING" id="78915.A0A4P9XG08"/>
<evidence type="ECO:0000313" key="6">
    <source>
        <dbReference type="Proteomes" id="UP000271241"/>
    </source>
</evidence>
<dbReference type="SMART" id="SM00343">
    <property type="entry name" value="ZnF_C2HC"/>
    <property type="match status" value="1"/>
</dbReference>
<dbReference type="EMBL" id="KZ993658">
    <property type="protein sequence ID" value="RKP04527.1"/>
    <property type="molecule type" value="Genomic_DNA"/>
</dbReference>
<gene>
    <name evidence="5" type="ORF">THASP1DRAFT_26869</name>
</gene>
<keyword evidence="6" id="KW-1185">Reference proteome</keyword>
<feature type="domain" description="CCHC-type" evidence="4">
    <location>
        <begin position="521"/>
        <end position="536"/>
    </location>
</feature>
<dbReference type="PANTHER" id="PTHR33223">
    <property type="entry name" value="CCHC-TYPE DOMAIN-CONTAINING PROTEIN"/>
    <property type="match status" value="1"/>
</dbReference>
<dbReference type="Pfam" id="PF00098">
    <property type="entry name" value="zf-CCHC"/>
    <property type="match status" value="1"/>
</dbReference>
<feature type="region of interest" description="Disordered" evidence="3">
    <location>
        <begin position="459"/>
        <end position="491"/>
    </location>
</feature>
<sequence>MRTLLTLSPTVLLRSSIKLFAKGPVVYRGYHISSFELNRPEPNRPRTQTRVAPVYPEARTAQEAFGCIDYAVKEEPLQGYVRTSQASLWHRTRLRRQKNLRKITFVSIMSSSSSAICQKSSKRSARVQQWDAICQMAKQDCEDIRAEMRALEAEFAQLDLTTQREDCKNLTRKLRESDEKMREALNQYETIEARVYYYLSQDHPVTFGRMQHTISDEAQLRVSQLGGPAPVQRQKPVASDENPSRPAASSEPTTTGFQQPANTITPSAGVTNLRCSLADEAALAASVMTQSTIVPRKLPKFSGKSREVDAFFNAFERTLAVYGMDPQQHWARLLPLCMEMSTANWLCAFVPPTSTWAAVKELFKQEYGDPQHQARLRTETLSMKMRVGEPVIEFSRRLRAKACEAGFPDNDSDVVSTLIRGLPVFTQFMIRASRQCGQLPLEGITLSQLHRFLQALPEEPEMESTRASNTATPSASKSSSPKQASKYCTHHESSGHATEECRARKAELKRSQGSAPQGKPRCYTCNELGHYSTDCKTKQVLLADISEDTDSQSRYPPERDSNEHCCYTYVGKAKSASVEEYTVPII</sequence>
<dbReference type="Proteomes" id="UP000271241">
    <property type="component" value="Unassembled WGS sequence"/>
</dbReference>
<feature type="region of interest" description="Disordered" evidence="3">
    <location>
        <begin position="226"/>
        <end position="264"/>
    </location>
</feature>
<evidence type="ECO:0000256" key="2">
    <source>
        <dbReference type="SAM" id="Coils"/>
    </source>
</evidence>
<keyword evidence="2" id="KW-0175">Coiled coil</keyword>
<dbReference type="SUPFAM" id="SSF57756">
    <property type="entry name" value="Retrovirus zinc finger-like domains"/>
    <property type="match status" value="1"/>
</dbReference>
<feature type="coiled-coil region" evidence="2">
    <location>
        <begin position="134"/>
        <end position="194"/>
    </location>
</feature>
<dbReference type="GO" id="GO:0008270">
    <property type="term" value="F:zinc ion binding"/>
    <property type="evidence" value="ECO:0007669"/>
    <property type="project" value="UniProtKB-KW"/>
</dbReference>
<evidence type="ECO:0000256" key="1">
    <source>
        <dbReference type="PROSITE-ProRule" id="PRU00047"/>
    </source>
</evidence>
<proteinExistence type="predicted"/>
<dbReference type="InterPro" id="IPR036875">
    <property type="entry name" value="Znf_CCHC_sf"/>
</dbReference>
<organism evidence="5 6">
    <name type="scientific">Thamnocephalis sphaerospora</name>
    <dbReference type="NCBI Taxonomy" id="78915"/>
    <lineage>
        <taxon>Eukaryota</taxon>
        <taxon>Fungi</taxon>
        <taxon>Fungi incertae sedis</taxon>
        <taxon>Zoopagomycota</taxon>
        <taxon>Zoopagomycotina</taxon>
        <taxon>Zoopagomycetes</taxon>
        <taxon>Zoopagales</taxon>
        <taxon>Sigmoideomycetaceae</taxon>
        <taxon>Thamnocephalis</taxon>
    </lineage>
</organism>
<feature type="compositionally biased region" description="Low complexity" evidence="3">
    <location>
        <begin position="467"/>
        <end position="486"/>
    </location>
</feature>
<evidence type="ECO:0000313" key="5">
    <source>
        <dbReference type="EMBL" id="RKP04527.1"/>
    </source>
</evidence>
<protein>
    <recommendedName>
        <fullName evidence="4">CCHC-type domain-containing protein</fullName>
    </recommendedName>
</protein>
<feature type="non-terminal residue" evidence="5">
    <location>
        <position position="586"/>
    </location>
</feature>
<keyword evidence="1" id="KW-0479">Metal-binding</keyword>
<keyword evidence="1" id="KW-0863">Zinc-finger</keyword>
<dbReference type="GO" id="GO:0003676">
    <property type="term" value="F:nucleic acid binding"/>
    <property type="evidence" value="ECO:0007669"/>
    <property type="project" value="InterPro"/>
</dbReference>
<keyword evidence="1" id="KW-0862">Zinc</keyword>
<feature type="compositionally biased region" description="Polar residues" evidence="3">
    <location>
        <begin position="250"/>
        <end position="264"/>
    </location>
</feature>
<dbReference type="PANTHER" id="PTHR33223:SF6">
    <property type="entry name" value="CCHC-TYPE DOMAIN-CONTAINING PROTEIN"/>
    <property type="match status" value="1"/>
</dbReference>
<dbReference type="AlphaFoldDB" id="A0A4P9XG08"/>
<reference evidence="6" key="1">
    <citation type="journal article" date="2018" name="Nat. Microbiol.">
        <title>Leveraging single-cell genomics to expand the fungal tree of life.</title>
        <authorList>
            <person name="Ahrendt S.R."/>
            <person name="Quandt C.A."/>
            <person name="Ciobanu D."/>
            <person name="Clum A."/>
            <person name="Salamov A."/>
            <person name="Andreopoulos B."/>
            <person name="Cheng J.F."/>
            <person name="Woyke T."/>
            <person name="Pelin A."/>
            <person name="Henrissat B."/>
            <person name="Reynolds N.K."/>
            <person name="Benny G.L."/>
            <person name="Smith M.E."/>
            <person name="James T.Y."/>
            <person name="Grigoriev I.V."/>
        </authorList>
    </citation>
    <scope>NUCLEOTIDE SEQUENCE [LARGE SCALE GENOMIC DNA]</scope>
    <source>
        <strain evidence="6">RSA 1356</strain>
    </source>
</reference>
<dbReference type="InterPro" id="IPR001878">
    <property type="entry name" value="Znf_CCHC"/>
</dbReference>
<name>A0A4P9XG08_9FUNG</name>
<evidence type="ECO:0000259" key="4">
    <source>
        <dbReference type="PROSITE" id="PS50158"/>
    </source>
</evidence>
<accession>A0A4P9XG08</accession>
<dbReference type="OrthoDB" id="2186246at2759"/>
<evidence type="ECO:0000256" key="3">
    <source>
        <dbReference type="SAM" id="MobiDB-lite"/>
    </source>
</evidence>
<dbReference type="PROSITE" id="PS50158">
    <property type="entry name" value="ZF_CCHC"/>
    <property type="match status" value="1"/>
</dbReference>
<dbReference type="Gene3D" id="4.10.60.10">
    <property type="entry name" value="Zinc finger, CCHC-type"/>
    <property type="match status" value="1"/>
</dbReference>